<evidence type="ECO:0000256" key="3">
    <source>
        <dbReference type="ARBA" id="ARBA00022777"/>
    </source>
</evidence>
<dbReference type="SUPFAM" id="SSF56112">
    <property type="entry name" value="Protein kinase-like (PK-like)"/>
    <property type="match status" value="1"/>
</dbReference>
<dbReference type="SUPFAM" id="SSF52540">
    <property type="entry name" value="P-loop containing nucleoside triphosphate hydrolases"/>
    <property type="match status" value="1"/>
</dbReference>
<evidence type="ECO:0000256" key="1">
    <source>
        <dbReference type="ARBA" id="ARBA00022679"/>
    </source>
</evidence>
<evidence type="ECO:0000259" key="7">
    <source>
        <dbReference type="PROSITE" id="PS50011"/>
    </source>
</evidence>
<dbReference type="InterPro" id="IPR008271">
    <property type="entry name" value="Ser/Thr_kinase_AS"/>
</dbReference>
<proteinExistence type="predicted"/>
<feature type="compositionally biased region" description="Low complexity" evidence="6">
    <location>
        <begin position="720"/>
        <end position="733"/>
    </location>
</feature>
<dbReference type="GO" id="GO:0004674">
    <property type="term" value="F:protein serine/threonine kinase activity"/>
    <property type="evidence" value="ECO:0007669"/>
    <property type="project" value="UniProtKB-EC"/>
</dbReference>
<dbReference type="RefSeq" id="WP_106089783.1">
    <property type="nucleotide sequence ID" value="NZ_PVNL01000052.1"/>
</dbReference>
<keyword evidence="2 5" id="KW-0547">Nucleotide-binding</keyword>
<dbReference type="SMART" id="SM00220">
    <property type="entry name" value="S_TKc"/>
    <property type="match status" value="1"/>
</dbReference>
<dbReference type="InterPro" id="IPR000719">
    <property type="entry name" value="Prot_kinase_dom"/>
</dbReference>
<dbReference type="InterPro" id="IPR017441">
    <property type="entry name" value="Protein_kinase_ATP_BS"/>
</dbReference>
<dbReference type="Proteomes" id="UP000238823">
    <property type="component" value="Unassembled WGS sequence"/>
</dbReference>
<dbReference type="OrthoDB" id="5476445at2"/>
<feature type="domain" description="Protein kinase" evidence="7">
    <location>
        <begin position="59"/>
        <end position="322"/>
    </location>
</feature>
<evidence type="ECO:0000313" key="8">
    <source>
        <dbReference type="EMBL" id="PRQ07545.1"/>
    </source>
</evidence>
<reference evidence="8 9" key="1">
    <citation type="submission" date="2018-03" db="EMBL/GenBank/DDBJ databases">
        <title>Draft Genome Sequences of the Obligatory Marine Myxobacteria Enhygromyxa salina SWB007.</title>
        <authorList>
            <person name="Poehlein A."/>
            <person name="Moghaddam J.A."/>
            <person name="Harms H."/>
            <person name="Alanjari M."/>
            <person name="Koenig G.M."/>
            <person name="Daniel R."/>
            <person name="Schaeberle T.F."/>
        </authorList>
    </citation>
    <scope>NUCLEOTIDE SEQUENCE [LARGE SCALE GENOMIC DNA]</scope>
    <source>
        <strain evidence="8 9">SWB007</strain>
    </source>
</reference>
<dbReference type="PANTHER" id="PTHR43289:SF6">
    <property type="entry name" value="SERINE_THREONINE-PROTEIN KINASE NEKL-3"/>
    <property type="match status" value="1"/>
</dbReference>
<dbReference type="PROSITE" id="PS00108">
    <property type="entry name" value="PROTEIN_KINASE_ST"/>
    <property type="match status" value="1"/>
</dbReference>
<dbReference type="PANTHER" id="PTHR43289">
    <property type="entry name" value="MITOGEN-ACTIVATED PROTEIN KINASE KINASE KINASE 20-RELATED"/>
    <property type="match status" value="1"/>
</dbReference>
<dbReference type="EC" id="2.7.11.1" evidence="8"/>
<keyword evidence="4 5" id="KW-0067">ATP-binding</keyword>
<organism evidence="8 9">
    <name type="scientific">Enhygromyxa salina</name>
    <dbReference type="NCBI Taxonomy" id="215803"/>
    <lineage>
        <taxon>Bacteria</taxon>
        <taxon>Pseudomonadati</taxon>
        <taxon>Myxococcota</taxon>
        <taxon>Polyangia</taxon>
        <taxon>Nannocystales</taxon>
        <taxon>Nannocystaceae</taxon>
        <taxon>Enhygromyxa</taxon>
    </lineage>
</organism>
<dbReference type="InterPro" id="IPR041664">
    <property type="entry name" value="AAA_16"/>
</dbReference>
<dbReference type="PROSITE" id="PS50011">
    <property type="entry name" value="PROTEIN_KINASE_DOM"/>
    <property type="match status" value="1"/>
</dbReference>
<name>A0A2S9YR19_9BACT</name>
<gene>
    <name evidence="8" type="primary">pknL_5</name>
    <name evidence="8" type="ORF">ENSA7_27650</name>
</gene>
<dbReference type="Pfam" id="PF00069">
    <property type="entry name" value="Pkinase"/>
    <property type="match status" value="1"/>
</dbReference>
<feature type="binding site" evidence="5">
    <location>
        <position position="88"/>
    </location>
    <ligand>
        <name>ATP</name>
        <dbReference type="ChEBI" id="CHEBI:30616"/>
    </ligand>
</feature>
<dbReference type="EMBL" id="PVNL01000052">
    <property type="protein sequence ID" value="PRQ07545.1"/>
    <property type="molecule type" value="Genomic_DNA"/>
</dbReference>
<dbReference type="Gene3D" id="3.40.50.300">
    <property type="entry name" value="P-loop containing nucleotide triphosphate hydrolases"/>
    <property type="match status" value="1"/>
</dbReference>
<dbReference type="GO" id="GO:0005524">
    <property type="term" value="F:ATP binding"/>
    <property type="evidence" value="ECO:0007669"/>
    <property type="project" value="UniProtKB-UniRule"/>
</dbReference>
<dbReference type="Gene3D" id="3.30.200.20">
    <property type="entry name" value="Phosphorylase Kinase, domain 1"/>
    <property type="match status" value="1"/>
</dbReference>
<evidence type="ECO:0000256" key="6">
    <source>
        <dbReference type="SAM" id="MobiDB-lite"/>
    </source>
</evidence>
<evidence type="ECO:0000256" key="5">
    <source>
        <dbReference type="PROSITE-ProRule" id="PRU10141"/>
    </source>
</evidence>
<evidence type="ECO:0000256" key="4">
    <source>
        <dbReference type="ARBA" id="ARBA00022840"/>
    </source>
</evidence>
<keyword evidence="3 8" id="KW-0418">Kinase</keyword>
<dbReference type="InterPro" id="IPR011009">
    <property type="entry name" value="Kinase-like_dom_sf"/>
</dbReference>
<accession>A0A2S9YR19</accession>
<comment type="caution">
    <text evidence="8">The sequence shown here is derived from an EMBL/GenBank/DDBJ whole genome shotgun (WGS) entry which is preliminary data.</text>
</comment>
<dbReference type="InterPro" id="IPR027417">
    <property type="entry name" value="P-loop_NTPase"/>
</dbReference>
<dbReference type="Gene3D" id="1.10.510.10">
    <property type="entry name" value="Transferase(Phosphotransferase) domain 1"/>
    <property type="match status" value="1"/>
</dbReference>
<evidence type="ECO:0000256" key="2">
    <source>
        <dbReference type="ARBA" id="ARBA00022741"/>
    </source>
</evidence>
<feature type="region of interest" description="Disordered" evidence="6">
    <location>
        <begin position="711"/>
        <end position="734"/>
    </location>
</feature>
<dbReference type="CDD" id="cd14014">
    <property type="entry name" value="STKc_PknB_like"/>
    <property type="match status" value="1"/>
</dbReference>
<dbReference type="Pfam" id="PF13191">
    <property type="entry name" value="AAA_16"/>
    <property type="match status" value="1"/>
</dbReference>
<dbReference type="PROSITE" id="PS00107">
    <property type="entry name" value="PROTEIN_KINASE_ATP"/>
    <property type="match status" value="1"/>
</dbReference>
<evidence type="ECO:0000313" key="9">
    <source>
        <dbReference type="Proteomes" id="UP000238823"/>
    </source>
</evidence>
<sequence>MSEHGDIIDSATTLSGSGVTVGDDGNAALTDVGVFADLTDGYGDLGSADVEIGQRLGPYVLERHLGSGGMGEVYSARHQQTGKQLAIKFLSRTTPRLLYRFKREFRALADVSHHNVISLGELVVPSSSAAFFTMELINGLTFTEYVRRRARVGELPNLVRLGRALRQLVRGLVHLHDADCVHRDVKPSNVLVTREGRVVILDFGLVSELADADDGISHDGQPIGTPAYMAPEQAAMRAITPAADFYAVGVLLFECLTGVLPYRGSAIEIVMLKQDEDVPDPGERVQGIPSELRELCMRLLAREPADRPARDELLTALATRTLGAGERSTPHVAAKRREQAPFVGRDAELAALGQALRDVETQRAPVTVHISGASGLGKSALVSRFASEVRATSDTLILRGRCLERESVPYKGVDSVVDSLSVRLRRMSDSDLDQLQPRNVAPLVKIFPVLSDIWEFERGSAQRYEPNELRRLGIAALREVMTQLATLRPVLIHIDDFQWADVDGARLLTSLVRPPDPPALLVLVSFRCASRGAQDGESSSAIGDCEALRELTSVEARLGRDVRELSVGPLADAEARELAWALMGADESGTIGEREQQRRRSDAFARGARGNPFYIGQMVLGDDAAPGETGDDRIVARRIVQLDPESRRLLATVAVSGGPTPIALVRDVYEHTQSGSRSQPGDQSWSEQLSAVGAVIEKLCALGLLSRRGGSFDSSHGDSQDSQDSLSSGDLTGPVLETAHGRIREVTVAELETHELEQIHLALGSALERLGGEPETLAEHFERAGDLVRATKYAEVAADQAGAALAFGRSVQLYRRALVLLELLGLDGMAGDQGPARRRRLRLALAEQLVNFGHSSEAGALLRELAEEESAPSKALVLRRNAAEQLLHAGHVNDGLALAATVLQEIGESPPRGFWASMWSFMWGRLRLALRGYKYQVRDESQVDQAKLDHIDTLLTINKGLILHLEMHSWVLHNRLLRLTLDAGEPRRLALMLANEMTIVASFGGEGKVHELAGRARELAATVDDIELDRSIDFQRDMVEYALNRFRGATDQLRELMPRLEEVAGANWLRNTAVLVYSSLCVITGRWAELYRNLPQWLAVARDRGNLREIVELEAYAAMTELHRGNLAQARYHLDAGRDAWDHSRYNYTTVMLDRVEIFILLGEGQHERVLERIDILLAAVRRSSVALNPVVKRFVDQLIGRCWAAAAVQFPANTKLAAQVRGVCRRLRRTKVPLYVGEAAVNEAALHSVNGDAEQTRRCWREAELLFDQNGIECHVASVRWQLARATEGNEAKGFEVAAARYFDANGISDPERVATMLVPKR</sequence>
<keyword evidence="1 8" id="KW-0808">Transferase</keyword>
<protein>
    <submittedName>
        <fullName evidence="8">Serine/threonine-protein kinase PknL</fullName>
        <ecNumber evidence="8">2.7.11.1</ecNumber>
    </submittedName>
</protein>